<feature type="domain" description="Type IX secretion system protein PorV" evidence="2">
    <location>
        <begin position="36"/>
        <end position="272"/>
    </location>
</feature>
<feature type="signal peptide" evidence="1">
    <location>
        <begin position="1"/>
        <end position="26"/>
    </location>
</feature>
<protein>
    <submittedName>
        <fullName evidence="3">Long-chain fatty acid transport protein</fullName>
    </submittedName>
</protein>
<gene>
    <name evidence="3" type="ORF">SAMN04515674_103218</name>
</gene>
<dbReference type="OrthoDB" id="9758448at2"/>
<dbReference type="InterPro" id="IPR045741">
    <property type="entry name" value="PorV"/>
</dbReference>
<dbReference type="EMBL" id="FOXH01000003">
    <property type="protein sequence ID" value="SFP46073.1"/>
    <property type="molecule type" value="Genomic_DNA"/>
</dbReference>
<keyword evidence="1" id="KW-0732">Signal</keyword>
<name>A0A1I5QIM6_9BACT</name>
<dbReference type="Proteomes" id="UP000199306">
    <property type="component" value="Unassembled WGS sequence"/>
</dbReference>
<organism evidence="3 4">
    <name type="scientific">Pseudarcicella hirudinis</name>
    <dbReference type="NCBI Taxonomy" id="1079859"/>
    <lineage>
        <taxon>Bacteria</taxon>
        <taxon>Pseudomonadati</taxon>
        <taxon>Bacteroidota</taxon>
        <taxon>Cytophagia</taxon>
        <taxon>Cytophagales</taxon>
        <taxon>Flectobacillaceae</taxon>
        <taxon>Pseudarcicella</taxon>
    </lineage>
</organism>
<dbReference type="NCBIfam" id="NF033709">
    <property type="entry name" value="PorV_fam"/>
    <property type="match status" value="1"/>
</dbReference>
<evidence type="ECO:0000313" key="4">
    <source>
        <dbReference type="Proteomes" id="UP000199306"/>
    </source>
</evidence>
<keyword evidence="4" id="KW-1185">Reference proteome</keyword>
<dbReference type="Pfam" id="PF19572">
    <property type="entry name" value="PorV"/>
    <property type="match status" value="1"/>
</dbReference>
<dbReference type="NCBIfam" id="NF033710">
    <property type="entry name" value="T9SS_OM_PorV"/>
    <property type="match status" value="1"/>
</dbReference>
<dbReference type="Gene3D" id="2.40.160.60">
    <property type="entry name" value="Outer membrane protein transport protein (OMPP1/FadL/TodX)"/>
    <property type="match status" value="1"/>
</dbReference>
<evidence type="ECO:0000256" key="1">
    <source>
        <dbReference type="SAM" id="SignalP"/>
    </source>
</evidence>
<proteinExistence type="predicted"/>
<evidence type="ECO:0000313" key="3">
    <source>
        <dbReference type="EMBL" id="SFP46073.1"/>
    </source>
</evidence>
<reference evidence="3 4" key="1">
    <citation type="submission" date="2016-10" db="EMBL/GenBank/DDBJ databases">
        <authorList>
            <person name="de Groot N.N."/>
        </authorList>
    </citation>
    <scope>NUCLEOTIDE SEQUENCE [LARGE SCALE GENOMIC DNA]</scope>
    <source>
        <strain evidence="4">E92,LMG 26720,CCM 7988</strain>
    </source>
</reference>
<evidence type="ECO:0000259" key="2">
    <source>
        <dbReference type="Pfam" id="PF19572"/>
    </source>
</evidence>
<dbReference type="STRING" id="1079859.SAMN04515674_103218"/>
<sequence>MTRKITYALKAVLMLSLTGSSLVSFAQKPVLGQVNEGRIPTPAMLFLNISPDARSAAMGDAGVAISSDVNAIYWNPAKLAVADREFGVSLSYTPWLRNLINDMALYNLSAYKKIGKGQTIGLAVNYFDQGLFQATDDQGTIKGNFNSKEYAITGSYSRVLSTHLSLGVNLKFLNSNLIGNYATGGSQAITKSPSTVAADIGLFYDTKRDKPWNYTYGLMISNISGKINYGSTQDNFVPTNFKLGMAATRTIDQHNRFTFTLDLNKLMVPTPPSYKTVNGVTVIDKGTDPNTKSALSGMFGSFGDAPDGISEELKEVTVSLGGEYVYNDMFAARVGYFNESEMKGNRKYATVGVGFKLEKKYSFDFAYLLPTGGSGSPLANTLRISLAATFDGAPKSVASESK</sequence>
<accession>A0A1I5QIM6</accession>
<dbReference type="InterPro" id="IPR047799">
    <property type="entry name" value="T9SS_OM_PorV"/>
</dbReference>
<feature type="chain" id="PRO_5011578700" evidence="1">
    <location>
        <begin position="27"/>
        <end position="402"/>
    </location>
</feature>
<dbReference type="RefSeq" id="WP_092014269.1">
    <property type="nucleotide sequence ID" value="NZ_FOXH01000003.1"/>
</dbReference>
<dbReference type="AlphaFoldDB" id="A0A1I5QIM6"/>